<sequence>MNKPKLIIGLLIVFTLFLGYFIGKNPTSTATIKTQVNLPYEQIKVSGVDSTKQKQVEDFITLFYNHKHDKDTEKLMSLFAVPSTPKEQDDLDFILGKDYETNDKPLSRLFSTQGYEHTTSGYFIRDISLVGGDIKVSVDELRTFYSSGEYVGFTAQVSNLTFYLVDISDGLKIKSYYHQNAQGKFEGFTAY</sequence>
<protein>
    <submittedName>
        <fullName evidence="1">Uncharacterized protein</fullName>
    </submittedName>
</protein>
<dbReference type="AlphaFoldDB" id="A0A1F4UXL7"/>
<dbReference type="EMBL" id="MEUT01000045">
    <property type="protein sequence ID" value="OGC49687.1"/>
    <property type="molecule type" value="Genomic_DNA"/>
</dbReference>
<proteinExistence type="predicted"/>
<organism evidence="1 2">
    <name type="scientific">candidate division WWE3 bacterium RBG_16_37_10</name>
    <dbReference type="NCBI Taxonomy" id="1802610"/>
    <lineage>
        <taxon>Bacteria</taxon>
        <taxon>Katanobacteria</taxon>
    </lineage>
</organism>
<name>A0A1F4UXL7_UNCKA</name>
<evidence type="ECO:0000313" key="1">
    <source>
        <dbReference type="EMBL" id="OGC49687.1"/>
    </source>
</evidence>
<comment type="caution">
    <text evidence="1">The sequence shown here is derived from an EMBL/GenBank/DDBJ whole genome shotgun (WGS) entry which is preliminary data.</text>
</comment>
<dbReference type="STRING" id="1802610.A2W32_01865"/>
<dbReference type="Proteomes" id="UP000177371">
    <property type="component" value="Unassembled WGS sequence"/>
</dbReference>
<accession>A0A1F4UXL7</accession>
<evidence type="ECO:0000313" key="2">
    <source>
        <dbReference type="Proteomes" id="UP000177371"/>
    </source>
</evidence>
<gene>
    <name evidence="1" type="ORF">A2W32_01865</name>
</gene>
<reference evidence="1 2" key="1">
    <citation type="journal article" date="2016" name="Nat. Commun.">
        <title>Thousands of microbial genomes shed light on interconnected biogeochemical processes in an aquifer system.</title>
        <authorList>
            <person name="Anantharaman K."/>
            <person name="Brown C.T."/>
            <person name="Hug L.A."/>
            <person name="Sharon I."/>
            <person name="Castelle C.J."/>
            <person name="Probst A.J."/>
            <person name="Thomas B.C."/>
            <person name="Singh A."/>
            <person name="Wilkins M.J."/>
            <person name="Karaoz U."/>
            <person name="Brodie E.L."/>
            <person name="Williams K.H."/>
            <person name="Hubbard S.S."/>
            <person name="Banfield J.F."/>
        </authorList>
    </citation>
    <scope>NUCLEOTIDE SEQUENCE [LARGE SCALE GENOMIC DNA]</scope>
</reference>